<proteinExistence type="predicted"/>
<name>A0A1T4MII1_TREPO</name>
<evidence type="ECO:0000256" key="1">
    <source>
        <dbReference type="ARBA" id="ARBA00023015"/>
    </source>
</evidence>
<dbReference type="STRING" id="261392.SAMN02745149_01994"/>
<dbReference type="InterPro" id="IPR047057">
    <property type="entry name" value="MerR_fam"/>
</dbReference>
<evidence type="ECO:0000313" key="6">
    <source>
        <dbReference type="Proteomes" id="UP000190423"/>
    </source>
</evidence>
<reference evidence="5 6" key="1">
    <citation type="submission" date="2017-02" db="EMBL/GenBank/DDBJ databases">
        <authorList>
            <person name="Peterson S.W."/>
        </authorList>
    </citation>
    <scope>NUCLEOTIDE SEQUENCE [LARGE SCALE GENOMIC DNA]</scope>
    <source>
        <strain evidence="5 6">ATCC BAA-908</strain>
    </source>
</reference>
<keyword evidence="3" id="KW-0804">Transcription</keyword>
<dbReference type="EMBL" id="FUWG01000016">
    <property type="protein sequence ID" value="SJZ66819.1"/>
    <property type="molecule type" value="Genomic_DNA"/>
</dbReference>
<dbReference type="GO" id="GO:0003677">
    <property type="term" value="F:DNA binding"/>
    <property type="evidence" value="ECO:0007669"/>
    <property type="project" value="UniProtKB-KW"/>
</dbReference>
<accession>A0A1T4MII1</accession>
<keyword evidence="2 5" id="KW-0238">DNA-binding</keyword>
<evidence type="ECO:0000256" key="3">
    <source>
        <dbReference type="ARBA" id="ARBA00023163"/>
    </source>
</evidence>
<dbReference type="PANTHER" id="PTHR30204">
    <property type="entry name" value="REDOX-CYCLING DRUG-SENSING TRANSCRIPTIONAL ACTIVATOR SOXR"/>
    <property type="match status" value="1"/>
</dbReference>
<feature type="domain" description="HTH merR-type" evidence="4">
    <location>
        <begin position="1"/>
        <end position="47"/>
    </location>
</feature>
<dbReference type="PROSITE" id="PS50937">
    <property type="entry name" value="HTH_MERR_2"/>
    <property type="match status" value="1"/>
</dbReference>
<dbReference type="CDD" id="cd00592">
    <property type="entry name" value="HTH_MerR-like"/>
    <property type="match status" value="1"/>
</dbReference>
<dbReference type="GO" id="GO:0003700">
    <property type="term" value="F:DNA-binding transcription factor activity"/>
    <property type="evidence" value="ECO:0007669"/>
    <property type="project" value="InterPro"/>
</dbReference>
<sequence>MSGLLKVKRKKNGYRIYDADDINRLKIIRSLRCANYSLSAILRMLNALEYRINKNQKDILKALNTPEENEDIVSVCDRLVFSLEKAEENAREVINILNKIKQMTENGKS</sequence>
<protein>
    <submittedName>
        <fullName evidence="5">DNA-binding transcriptional regulator, MerR family</fullName>
    </submittedName>
</protein>
<dbReference type="Pfam" id="PF13411">
    <property type="entry name" value="MerR_1"/>
    <property type="match status" value="1"/>
</dbReference>
<dbReference type="InterPro" id="IPR000551">
    <property type="entry name" value="MerR-type_HTH_dom"/>
</dbReference>
<keyword evidence="6" id="KW-1185">Reference proteome</keyword>
<evidence type="ECO:0000259" key="4">
    <source>
        <dbReference type="PROSITE" id="PS50937"/>
    </source>
</evidence>
<evidence type="ECO:0000256" key="2">
    <source>
        <dbReference type="ARBA" id="ARBA00023125"/>
    </source>
</evidence>
<dbReference type="PANTHER" id="PTHR30204:SF94">
    <property type="entry name" value="HEAVY METAL-DEPENDENT TRANSCRIPTIONAL REGULATOR HI_0293-RELATED"/>
    <property type="match status" value="1"/>
</dbReference>
<dbReference type="InterPro" id="IPR009061">
    <property type="entry name" value="DNA-bd_dom_put_sf"/>
</dbReference>
<keyword evidence="1" id="KW-0805">Transcription regulation</keyword>
<dbReference type="Proteomes" id="UP000190423">
    <property type="component" value="Unassembled WGS sequence"/>
</dbReference>
<dbReference type="SUPFAM" id="SSF46955">
    <property type="entry name" value="Putative DNA-binding domain"/>
    <property type="match status" value="1"/>
</dbReference>
<gene>
    <name evidence="5" type="ORF">SAMN02745149_01994</name>
</gene>
<dbReference type="AlphaFoldDB" id="A0A1T4MII1"/>
<evidence type="ECO:0000313" key="5">
    <source>
        <dbReference type="EMBL" id="SJZ66819.1"/>
    </source>
</evidence>
<dbReference type="Gene3D" id="1.10.1660.10">
    <property type="match status" value="1"/>
</dbReference>
<organism evidence="5 6">
    <name type="scientific">Treponema porcinum</name>
    <dbReference type="NCBI Taxonomy" id="261392"/>
    <lineage>
        <taxon>Bacteria</taxon>
        <taxon>Pseudomonadati</taxon>
        <taxon>Spirochaetota</taxon>
        <taxon>Spirochaetia</taxon>
        <taxon>Spirochaetales</taxon>
        <taxon>Treponemataceae</taxon>
        <taxon>Treponema</taxon>
    </lineage>
</organism>